<reference evidence="1 2" key="1">
    <citation type="submission" date="2018-08" db="EMBL/GenBank/DDBJ databases">
        <title>A genome reference for cultivated species of the human gut microbiota.</title>
        <authorList>
            <person name="Zou Y."/>
            <person name="Xue W."/>
            <person name="Luo G."/>
        </authorList>
    </citation>
    <scope>NUCLEOTIDE SEQUENCE [LARGE SCALE GENOMIC DNA]</scope>
    <source>
        <strain evidence="1 2">AM22-1</strain>
    </source>
</reference>
<evidence type="ECO:0000313" key="2">
    <source>
        <dbReference type="Proteomes" id="UP000286501"/>
    </source>
</evidence>
<accession>A0A3R6EDQ0</accession>
<dbReference type="Proteomes" id="UP000286501">
    <property type="component" value="Unassembled WGS sequence"/>
</dbReference>
<sequence>MKKLTKTDILNIKPGKFEVFVLDSAKALLSGRQYAYQIGNTEPPDGVARYRTKANFKNRTLVVEAVPSV</sequence>
<name>A0A3R6EDQ0_9BACT</name>
<gene>
    <name evidence="1" type="ORF">DW250_05605</name>
</gene>
<proteinExistence type="predicted"/>
<evidence type="ECO:0000313" key="1">
    <source>
        <dbReference type="EMBL" id="RHG66869.1"/>
    </source>
</evidence>
<organism evidence="1 2">
    <name type="scientific">Segatella copri</name>
    <dbReference type="NCBI Taxonomy" id="165179"/>
    <lineage>
        <taxon>Bacteria</taxon>
        <taxon>Pseudomonadati</taxon>
        <taxon>Bacteroidota</taxon>
        <taxon>Bacteroidia</taxon>
        <taxon>Bacteroidales</taxon>
        <taxon>Prevotellaceae</taxon>
        <taxon>Segatella</taxon>
    </lineage>
</organism>
<comment type="caution">
    <text evidence="1">The sequence shown here is derived from an EMBL/GenBank/DDBJ whole genome shotgun (WGS) entry which is preliminary data.</text>
</comment>
<dbReference type="EMBL" id="QRIN01000017">
    <property type="protein sequence ID" value="RHG66869.1"/>
    <property type="molecule type" value="Genomic_DNA"/>
</dbReference>
<protein>
    <submittedName>
        <fullName evidence="1">Uncharacterized protein</fullName>
    </submittedName>
</protein>
<dbReference type="AlphaFoldDB" id="A0A3R6EDQ0"/>
<dbReference type="RefSeq" id="WP_118200595.1">
    <property type="nucleotide sequence ID" value="NZ_QRIE01000016.1"/>
</dbReference>